<feature type="compositionally biased region" description="Polar residues" evidence="2">
    <location>
        <begin position="57"/>
        <end position="68"/>
    </location>
</feature>
<reference evidence="3 4" key="1">
    <citation type="journal article" date="2018" name="Nat. Ecol. Evol.">
        <title>Shark genomes provide insights into elasmobranch evolution and the origin of vertebrates.</title>
        <authorList>
            <person name="Hara Y"/>
            <person name="Yamaguchi K"/>
            <person name="Onimaru K"/>
            <person name="Kadota M"/>
            <person name="Koyanagi M"/>
            <person name="Keeley SD"/>
            <person name="Tatsumi K"/>
            <person name="Tanaka K"/>
            <person name="Motone F"/>
            <person name="Kageyama Y"/>
            <person name="Nozu R"/>
            <person name="Adachi N"/>
            <person name="Nishimura O"/>
            <person name="Nakagawa R"/>
            <person name="Tanegashima C"/>
            <person name="Kiyatake I"/>
            <person name="Matsumoto R"/>
            <person name="Murakumo K"/>
            <person name="Nishida K"/>
            <person name="Terakita A"/>
            <person name="Kuratani S"/>
            <person name="Sato K"/>
            <person name="Hyodo S Kuraku.S."/>
        </authorList>
    </citation>
    <scope>NUCLEOTIDE SEQUENCE [LARGE SCALE GENOMIC DNA]</scope>
</reference>
<sequence>MNMPPIHRCLQLCAENEHVQKKLKKLRLKNEQLESELSEIQGKLQMQQLMRDFVTTRDAQTQTESQPWHRTGVKEAHVSKADERS</sequence>
<protein>
    <submittedName>
        <fullName evidence="3">Uncharacterized protein</fullName>
    </submittedName>
</protein>
<feature type="compositionally biased region" description="Basic and acidic residues" evidence="2">
    <location>
        <begin position="72"/>
        <end position="85"/>
    </location>
</feature>
<dbReference type="AlphaFoldDB" id="A0A401P2B1"/>
<feature type="coiled-coil region" evidence="1">
    <location>
        <begin position="16"/>
        <end position="50"/>
    </location>
</feature>
<organism evidence="3 4">
    <name type="scientific">Scyliorhinus torazame</name>
    <name type="common">Cloudy catshark</name>
    <name type="synonym">Catulus torazame</name>
    <dbReference type="NCBI Taxonomy" id="75743"/>
    <lineage>
        <taxon>Eukaryota</taxon>
        <taxon>Metazoa</taxon>
        <taxon>Chordata</taxon>
        <taxon>Craniata</taxon>
        <taxon>Vertebrata</taxon>
        <taxon>Chondrichthyes</taxon>
        <taxon>Elasmobranchii</taxon>
        <taxon>Galeomorphii</taxon>
        <taxon>Galeoidea</taxon>
        <taxon>Carcharhiniformes</taxon>
        <taxon>Scyliorhinidae</taxon>
        <taxon>Scyliorhinus</taxon>
    </lineage>
</organism>
<feature type="region of interest" description="Disordered" evidence="2">
    <location>
        <begin position="57"/>
        <end position="85"/>
    </location>
</feature>
<evidence type="ECO:0000256" key="1">
    <source>
        <dbReference type="SAM" id="Coils"/>
    </source>
</evidence>
<name>A0A401P2B1_SCYTO</name>
<proteinExistence type="predicted"/>
<accession>A0A401P2B1</accession>
<gene>
    <name evidence="3" type="ORF">scyTo_0015106</name>
</gene>
<evidence type="ECO:0000313" key="4">
    <source>
        <dbReference type="Proteomes" id="UP000288216"/>
    </source>
</evidence>
<dbReference type="OrthoDB" id="8867688at2759"/>
<keyword evidence="1" id="KW-0175">Coiled coil</keyword>
<feature type="non-terminal residue" evidence="3">
    <location>
        <position position="85"/>
    </location>
</feature>
<evidence type="ECO:0000256" key="2">
    <source>
        <dbReference type="SAM" id="MobiDB-lite"/>
    </source>
</evidence>
<dbReference type="Proteomes" id="UP000288216">
    <property type="component" value="Unassembled WGS sequence"/>
</dbReference>
<comment type="caution">
    <text evidence="3">The sequence shown here is derived from an EMBL/GenBank/DDBJ whole genome shotgun (WGS) entry which is preliminary data.</text>
</comment>
<evidence type="ECO:0000313" key="3">
    <source>
        <dbReference type="EMBL" id="GCB67289.1"/>
    </source>
</evidence>
<dbReference type="EMBL" id="BFAA01008400">
    <property type="protein sequence ID" value="GCB67289.1"/>
    <property type="molecule type" value="Genomic_DNA"/>
</dbReference>
<keyword evidence="4" id="KW-1185">Reference proteome</keyword>